<organism evidence="1 2">
    <name type="scientific">Arthrobacter gandavensis</name>
    <dbReference type="NCBI Taxonomy" id="169960"/>
    <lineage>
        <taxon>Bacteria</taxon>
        <taxon>Bacillati</taxon>
        <taxon>Actinomycetota</taxon>
        <taxon>Actinomycetes</taxon>
        <taxon>Micrococcales</taxon>
        <taxon>Micrococcaceae</taxon>
        <taxon>Arthrobacter</taxon>
    </lineage>
</organism>
<evidence type="ECO:0000313" key="2">
    <source>
        <dbReference type="Proteomes" id="UP001500784"/>
    </source>
</evidence>
<proteinExistence type="predicted"/>
<keyword evidence="2" id="KW-1185">Reference proteome</keyword>
<accession>A0ABP5A8G2</accession>
<protein>
    <recommendedName>
        <fullName evidence="3">DUF559 domain-containing protein</fullName>
    </recommendedName>
</protein>
<dbReference type="EMBL" id="BAAALV010000002">
    <property type="protein sequence ID" value="GAA1905039.1"/>
    <property type="molecule type" value="Genomic_DNA"/>
</dbReference>
<dbReference type="SUPFAM" id="SSF52980">
    <property type="entry name" value="Restriction endonuclease-like"/>
    <property type="match status" value="1"/>
</dbReference>
<sequence>MLAMRTPRELPQELSQSTYTVYDSDALGVSRGTLRNVRIRRISRAIRAADNLDLSDRSSSVPPERIAPFTRVTSFSVASHRTAAEAWGFPLPVVPGRAPELHITRPEGLAPPRRFGVVGHTGRILPGEVTTLEGLVLTSRVKTWLDLSKDLTVEELTVIADYLIRFPRPLFEGRSDPYATQEELAEIIGRHPGQRGIRTAREALQLSRVGADSPPETQLRLALGAAGLPEPEVNAPIVDDDGVLHHEPDLGYRKYRVAVQYEGAGHSDPEQVARDISREERTRALGWTEVRLSRRHMVDGARPAVEKVRAALWAAGWRADRPAA</sequence>
<evidence type="ECO:0008006" key="3">
    <source>
        <dbReference type="Google" id="ProtNLM"/>
    </source>
</evidence>
<comment type="caution">
    <text evidence="1">The sequence shown here is derived from an EMBL/GenBank/DDBJ whole genome shotgun (WGS) entry which is preliminary data.</text>
</comment>
<dbReference type="Proteomes" id="UP001500784">
    <property type="component" value="Unassembled WGS sequence"/>
</dbReference>
<gene>
    <name evidence="1" type="ORF">GCM10009688_06310</name>
</gene>
<evidence type="ECO:0000313" key="1">
    <source>
        <dbReference type="EMBL" id="GAA1905039.1"/>
    </source>
</evidence>
<name>A0ABP5A8G2_9MICC</name>
<dbReference type="InterPro" id="IPR011335">
    <property type="entry name" value="Restrct_endonuc-II-like"/>
</dbReference>
<reference evidence="2" key="1">
    <citation type="journal article" date="2019" name="Int. J. Syst. Evol. Microbiol.">
        <title>The Global Catalogue of Microorganisms (GCM) 10K type strain sequencing project: providing services to taxonomists for standard genome sequencing and annotation.</title>
        <authorList>
            <consortium name="The Broad Institute Genomics Platform"/>
            <consortium name="The Broad Institute Genome Sequencing Center for Infectious Disease"/>
            <person name="Wu L."/>
            <person name="Ma J."/>
        </authorList>
    </citation>
    <scope>NUCLEOTIDE SEQUENCE [LARGE SCALE GENOMIC DNA]</scope>
    <source>
        <strain evidence="2">JCM 13316</strain>
    </source>
</reference>